<proteinExistence type="predicted"/>
<dbReference type="AlphaFoldDB" id="A0A1B9B9S3"/>
<dbReference type="Proteomes" id="UP000092578">
    <property type="component" value="Unassembled WGS sequence"/>
</dbReference>
<protein>
    <submittedName>
        <fullName evidence="1">Uncharacterized protein</fullName>
    </submittedName>
</protein>
<reference evidence="2" key="1">
    <citation type="submission" date="2016-05" db="EMBL/GenBank/DDBJ databases">
        <authorList>
            <person name="Liu B."/>
            <person name="Wang J."/>
            <person name="Zhu Y."/>
            <person name="Liu G."/>
            <person name="Chen Q."/>
            <person name="Chen Z."/>
            <person name="Lan J."/>
            <person name="Che J."/>
            <person name="Ge C."/>
            <person name="Shi H."/>
            <person name="Pan Z."/>
            <person name="Liu X."/>
        </authorList>
    </citation>
    <scope>NUCLEOTIDE SEQUENCE [LARGE SCALE GENOMIC DNA]</scope>
    <source>
        <strain evidence="2">FJAT-27215</strain>
    </source>
</reference>
<name>A0A1B9B9S3_9BACI</name>
<accession>A0A1B9B9S3</accession>
<comment type="caution">
    <text evidence="1">The sequence shown here is derived from an EMBL/GenBank/DDBJ whole genome shotgun (WGS) entry which is preliminary data.</text>
</comment>
<evidence type="ECO:0000313" key="1">
    <source>
        <dbReference type="EMBL" id="OCA92837.1"/>
    </source>
</evidence>
<dbReference type="RefSeq" id="WP_049662735.1">
    <property type="nucleotide sequence ID" value="NZ_MAYT01000001.1"/>
</dbReference>
<evidence type="ECO:0000313" key="2">
    <source>
        <dbReference type="Proteomes" id="UP000092578"/>
    </source>
</evidence>
<gene>
    <name evidence="1" type="ORF">A8F95_03890</name>
</gene>
<keyword evidence="2" id="KW-1185">Reference proteome</keyword>
<organism evidence="1 2">
    <name type="scientific">Pseudobacillus wudalianchiensis</name>
    <dbReference type="NCBI Taxonomy" id="1743143"/>
    <lineage>
        <taxon>Bacteria</taxon>
        <taxon>Bacillati</taxon>
        <taxon>Bacillota</taxon>
        <taxon>Bacilli</taxon>
        <taxon>Bacillales</taxon>
        <taxon>Bacillaceae</taxon>
        <taxon>Pseudobacillus</taxon>
    </lineage>
</organism>
<sequence length="79" mass="9579">MADLFSSFEIVKTSDQLLHLLNGNWKFVWLEDEQKEIKVNLHSWKNYACYEFTHTPRYGICPIEHLWEFVKVTDRVFEN</sequence>
<dbReference type="EMBL" id="MAYT01000001">
    <property type="protein sequence ID" value="OCA92837.1"/>
    <property type="molecule type" value="Genomic_DNA"/>
</dbReference>